<gene>
    <name evidence="5" type="ordered locus">PputW619_3348</name>
</gene>
<dbReference type="Gene3D" id="1.10.10.60">
    <property type="entry name" value="Homeodomain-like"/>
    <property type="match status" value="1"/>
</dbReference>
<keyword evidence="3" id="KW-0804">Transcription</keyword>
<evidence type="ECO:0000256" key="3">
    <source>
        <dbReference type="ARBA" id="ARBA00023163"/>
    </source>
</evidence>
<dbReference type="SMART" id="SM00342">
    <property type="entry name" value="HTH_ARAC"/>
    <property type="match status" value="1"/>
</dbReference>
<accession>B1JB60</accession>
<dbReference type="GO" id="GO:0003700">
    <property type="term" value="F:DNA-binding transcription factor activity"/>
    <property type="evidence" value="ECO:0007669"/>
    <property type="project" value="InterPro"/>
</dbReference>
<feature type="domain" description="HTH araC/xylS-type" evidence="4">
    <location>
        <begin position="217"/>
        <end position="318"/>
    </location>
</feature>
<sequence>MQKQSLTELPTNHVSIDGRNDALEAMEHSFQGCFQRWNLSSSAELTEFQRKLRANGLGVVSQVHIVVDPCVGRFPLAYSQWGDELYIALQLHLSGRVRMRQWGEQICAGDMFVWRSDRRQDYEVLERACSVSLMIPWQLLREYLPGRKQPPSACRIDTRTGVGSLLSRHLVGLSEEIDAVPPSAHFTLCRTVIGLLDIALPEPPCASKLTAKNALRERVLSYIAQHLHEDNLIPTRIAAAQGISVRYLHALFAQSDTTVVGHILESRLYACRQTLADPACKHLQISEIAFRWGFNSTSHFCRTFKQFFGMSPSELRRRAAACYPYLPGRRIRFFPHVQEDNSQCIGRQVAQPYANEGPCMVSERKDSTLRQHSQCFAATQLGPLFQAKP</sequence>
<dbReference type="InterPro" id="IPR020449">
    <property type="entry name" value="Tscrpt_reg_AraC-type_HTH"/>
</dbReference>
<dbReference type="InterPro" id="IPR018060">
    <property type="entry name" value="HTH_AraC"/>
</dbReference>
<dbReference type="PANTHER" id="PTHR43280:SF31">
    <property type="entry name" value="TRANSCRIPTIONAL REGULATORY PROTEIN"/>
    <property type="match status" value="1"/>
</dbReference>
<dbReference type="EMBL" id="CP000949">
    <property type="protein sequence ID" value="ACA73833.1"/>
    <property type="molecule type" value="Genomic_DNA"/>
</dbReference>
<dbReference type="Pfam" id="PF14525">
    <property type="entry name" value="AraC_binding_2"/>
    <property type="match status" value="1"/>
</dbReference>
<proteinExistence type="predicted"/>
<dbReference type="HOGENOM" id="CLU_049704_4_0_6"/>
<dbReference type="Pfam" id="PF12833">
    <property type="entry name" value="HTH_18"/>
    <property type="match status" value="1"/>
</dbReference>
<dbReference type="InterPro" id="IPR009057">
    <property type="entry name" value="Homeodomain-like_sf"/>
</dbReference>
<dbReference type="PANTHER" id="PTHR43280">
    <property type="entry name" value="ARAC-FAMILY TRANSCRIPTIONAL REGULATOR"/>
    <property type="match status" value="1"/>
</dbReference>
<evidence type="ECO:0000313" key="5">
    <source>
        <dbReference type="EMBL" id="ACA73833.1"/>
    </source>
</evidence>
<keyword evidence="2" id="KW-0238">DNA-binding</keyword>
<reference evidence="5" key="1">
    <citation type="submission" date="2008-02" db="EMBL/GenBank/DDBJ databases">
        <title>Complete sequence of Psuedomonas putida W619.</title>
        <authorList>
            <consortium name="US DOE Joint Genome Institute"/>
            <person name="Copeland A."/>
            <person name="Lucas S."/>
            <person name="Lapidus A."/>
            <person name="Barry K."/>
            <person name="Detter J.C."/>
            <person name="Glavina del Rio T."/>
            <person name="Dalin E."/>
            <person name="Tice H."/>
            <person name="Pitluck S."/>
            <person name="Chain P."/>
            <person name="Malfatti S."/>
            <person name="Shin M."/>
            <person name="Vergez L."/>
            <person name="Schmutz J."/>
            <person name="Larimer F."/>
            <person name="Land M."/>
            <person name="Hauser L."/>
            <person name="Kyrpides N."/>
            <person name="Kim E."/>
            <person name="Taghavi S."/>
            <person name="Vangronsveld D."/>
            <person name="van der Lelie D."/>
            <person name="Richardson P."/>
        </authorList>
    </citation>
    <scope>NUCLEOTIDE SEQUENCE</scope>
    <source>
        <strain evidence="5">W619</strain>
    </source>
</reference>
<dbReference type="PROSITE" id="PS01124">
    <property type="entry name" value="HTH_ARAC_FAMILY_2"/>
    <property type="match status" value="1"/>
</dbReference>
<dbReference type="AlphaFoldDB" id="B1JB60"/>
<dbReference type="KEGG" id="ppw:PputW619_3348"/>
<dbReference type="GO" id="GO:0043565">
    <property type="term" value="F:sequence-specific DNA binding"/>
    <property type="evidence" value="ECO:0007669"/>
    <property type="project" value="InterPro"/>
</dbReference>
<dbReference type="STRING" id="390235.PputW619_3348"/>
<evidence type="ECO:0000259" key="4">
    <source>
        <dbReference type="PROSITE" id="PS01124"/>
    </source>
</evidence>
<dbReference type="PRINTS" id="PR00032">
    <property type="entry name" value="HTHARAC"/>
</dbReference>
<dbReference type="InterPro" id="IPR035418">
    <property type="entry name" value="AraC-bd_2"/>
</dbReference>
<organism evidence="5">
    <name type="scientific">Pseudomonas putida (strain W619)</name>
    <dbReference type="NCBI Taxonomy" id="390235"/>
    <lineage>
        <taxon>Bacteria</taxon>
        <taxon>Pseudomonadati</taxon>
        <taxon>Pseudomonadota</taxon>
        <taxon>Gammaproteobacteria</taxon>
        <taxon>Pseudomonadales</taxon>
        <taxon>Pseudomonadaceae</taxon>
        <taxon>Pseudomonas</taxon>
    </lineage>
</organism>
<name>B1JB60_PSEPW</name>
<protein>
    <submittedName>
        <fullName evidence="5">Transcriptional regulator, AraC family</fullName>
    </submittedName>
</protein>
<evidence type="ECO:0000256" key="1">
    <source>
        <dbReference type="ARBA" id="ARBA00023015"/>
    </source>
</evidence>
<dbReference type="eggNOG" id="COG2207">
    <property type="taxonomic scope" value="Bacteria"/>
</dbReference>
<dbReference type="SUPFAM" id="SSF46689">
    <property type="entry name" value="Homeodomain-like"/>
    <property type="match status" value="1"/>
</dbReference>
<keyword evidence="1" id="KW-0805">Transcription regulation</keyword>
<evidence type="ECO:0000256" key="2">
    <source>
        <dbReference type="ARBA" id="ARBA00023125"/>
    </source>
</evidence>